<dbReference type="EMBL" id="CP007128">
    <property type="protein sequence ID" value="AHG87882.1"/>
    <property type="molecule type" value="Genomic_DNA"/>
</dbReference>
<evidence type="ECO:0000313" key="4">
    <source>
        <dbReference type="Proteomes" id="UP000019151"/>
    </source>
</evidence>
<dbReference type="KEGG" id="gba:J421_0345"/>
<evidence type="ECO:0000256" key="1">
    <source>
        <dbReference type="ARBA" id="ARBA00023115"/>
    </source>
</evidence>
<feature type="transmembrane region" description="Helical" evidence="2">
    <location>
        <begin position="417"/>
        <end position="437"/>
    </location>
</feature>
<feature type="transmembrane region" description="Helical" evidence="2">
    <location>
        <begin position="302"/>
        <end position="323"/>
    </location>
</feature>
<dbReference type="STRING" id="861299.J421_0345"/>
<feature type="transmembrane region" description="Helical" evidence="2">
    <location>
        <begin position="139"/>
        <end position="159"/>
    </location>
</feature>
<dbReference type="GO" id="GO:0006596">
    <property type="term" value="P:polyamine biosynthetic process"/>
    <property type="evidence" value="ECO:0007669"/>
    <property type="project" value="UniProtKB-KW"/>
</dbReference>
<feature type="transmembrane region" description="Helical" evidence="2">
    <location>
        <begin position="247"/>
        <end position="267"/>
    </location>
</feature>
<keyword evidence="4" id="KW-1185">Reference proteome</keyword>
<feature type="transmembrane region" description="Helical" evidence="2">
    <location>
        <begin position="70"/>
        <end position="88"/>
    </location>
</feature>
<keyword evidence="2" id="KW-0472">Membrane</keyword>
<dbReference type="Proteomes" id="UP000019151">
    <property type="component" value="Chromosome"/>
</dbReference>
<dbReference type="NCBIfam" id="NF037959">
    <property type="entry name" value="MFS_SpdSyn"/>
    <property type="match status" value="1"/>
</dbReference>
<gene>
    <name evidence="3" type="ORF">J421_0345</name>
</gene>
<dbReference type="RefSeq" id="WP_148306103.1">
    <property type="nucleotide sequence ID" value="NZ_CP007128.1"/>
</dbReference>
<feature type="transmembrane region" description="Helical" evidence="2">
    <location>
        <begin position="470"/>
        <end position="488"/>
    </location>
</feature>
<name>W0RBP8_9BACT</name>
<reference evidence="3 4" key="1">
    <citation type="journal article" date="2014" name="Genome Announc.">
        <title>Genome Sequence and Methylome of Soil Bacterium Gemmatirosa kalamazoonensis KBS708T, a Member of the Rarely Cultivated Gemmatimonadetes Phylum.</title>
        <authorList>
            <person name="Debruyn J.M."/>
            <person name="Radosevich M."/>
            <person name="Wommack K.E."/>
            <person name="Polson S.W."/>
            <person name="Hauser L.J."/>
            <person name="Fawaz M.N."/>
            <person name="Korlach J."/>
            <person name="Tsai Y.C."/>
        </authorList>
    </citation>
    <scope>NUCLEOTIDE SEQUENCE [LARGE SCALE GENOMIC DNA]</scope>
    <source>
        <strain evidence="3 4">KBS708</strain>
    </source>
</reference>
<keyword evidence="2" id="KW-1133">Transmembrane helix</keyword>
<feature type="transmembrane region" description="Helical" evidence="2">
    <location>
        <begin position="171"/>
        <end position="191"/>
    </location>
</feature>
<feature type="transmembrane region" description="Helical" evidence="2">
    <location>
        <begin position="100"/>
        <end position="118"/>
    </location>
</feature>
<feature type="transmembrane region" description="Helical" evidence="2">
    <location>
        <begin position="222"/>
        <end position="241"/>
    </location>
</feature>
<feature type="transmembrane region" description="Helical" evidence="2">
    <location>
        <begin position="279"/>
        <end position="296"/>
    </location>
</feature>
<dbReference type="AlphaFoldDB" id="W0RBP8"/>
<dbReference type="Gene3D" id="3.40.50.150">
    <property type="entry name" value="Vaccinia Virus protein VP39"/>
    <property type="match status" value="1"/>
</dbReference>
<dbReference type="InterPro" id="IPR029063">
    <property type="entry name" value="SAM-dependent_MTases_sf"/>
</dbReference>
<evidence type="ECO:0000256" key="2">
    <source>
        <dbReference type="SAM" id="Phobius"/>
    </source>
</evidence>
<dbReference type="PANTHER" id="PTHR43317">
    <property type="entry name" value="THERMOSPERMINE SYNTHASE ACAULIS5"/>
    <property type="match status" value="1"/>
</dbReference>
<feature type="transmembrane region" description="Helical" evidence="2">
    <location>
        <begin position="335"/>
        <end position="358"/>
    </location>
</feature>
<keyword evidence="1" id="KW-0620">Polyamine biosynthesis</keyword>
<dbReference type="PANTHER" id="PTHR43317:SF1">
    <property type="entry name" value="THERMOSPERMINE SYNTHASE ACAULIS5"/>
    <property type="match status" value="1"/>
</dbReference>
<proteinExistence type="predicted"/>
<accession>W0RBP8</accession>
<dbReference type="OrthoDB" id="9761985at2"/>
<dbReference type="SUPFAM" id="SSF53335">
    <property type="entry name" value="S-adenosyl-L-methionine-dependent methyltransferases"/>
    <property type="match status" value="1"/>
</dbReference>
<dbReference type="PATRIC" id="fig|861299.3.peg.352"/>
<dbReference type="HOGENOM" id="CLU_021206_0_0_0"/>
<keyword evidence="2" id="KW-0812">Transmembrane</keyword>
<feature type="transmembrane region" description="Helical" evidence="2">
    <location>
        <begin position="39"/>
        <end position="58"/>
    </location>
</feature>
<evidence type="ECO:0000313" key="3">
    <source>
        <dbReference type="EMBL" id="AHG87882.1"/>
    </source>
</evidence>
<evidence type="ECO:0008006" key="5">
    <source>
        <dbReference type="Google" id="ProtNLM"/>
    </source>
</evidence>
<sequence>MRHRSLFVVTVACNAALLFAVEPMVSKRVLPLFGGAPSVWNTCLMAFQAMLLAGYLYAHVVARRLGRRQTVVHLALFAASLLALPPVVRHASPPAGWPPAGWLLVLLLGAVGAPFVVLSAGAPLLQRWYAALPGRGEPYFLYAASNAGSMLALLGYPLVVEPRVGLAGQAHGWAAAYAVLGAALAACAFVVRGSGTGLVATAPAVDASLGSPGAVSAERLRWTFLALVPSALLLGVTRYVTTDVAPVPLLWVIPLALYLLSFVAAFAERARVPNEILEPLFAAALPLLALLAALGVNRPLWSIAGAHLAAVALASLVCHQALADRRPAPERLTEFYLFVSLGGLAGGVFDAIVAPAVFDTLAEYPIAIGLAGAAWAFGRVRHAPTPAPVDGPRPHLFARLVDTTSDSDETTDRLDRLVWYVVAPVTAGGLLLAAVLVRADVPSGARAAATAALGVPAALIVFALRRRPMAFALGLAALLLGATVGQLSRGGGVLLRARSFFGTYAVRVSGPYHHLQNGTTLHGAQDVRAPTTPITYYHERGPLGALFARVPTLARDGRRVGVVGLGTGTLACYGRRGERWTFYEIDPVIVRIARDPRLFTFLRDCPPTADVVVGDARLRLAEAPAATYDLLVLDAFSSDAIPTHLLTREAMALYLAKLRPDGVLAVHVSNRYLDLVPVLAELALDARLAGSYGNDVSGEGRRHPMISASTWVVLSRHAAALGALTRTRGWAPLPPTGRVRLWTDDFTDVLSVVKWR</sequence>
<feature type="transmembrane region" description="Helical" evidence="2">
    <location>
        <begin position="444"/>
        <end position="464"/>
    </location>
</feature>
<protein>
    <recommendedName>
        <fullName evidence="5">Spermine synthase</fullName>
    </recommendedName>
</protein>
<dbReference type="InParanoid" id="W0RBP8"/>
<organism evidence="3 4">
    <name type="scientific">Gemmatirosa kalamazoonensis</name>
    <dbReference type="NCBI Taxonomy" id="861299"/>
    <lineage>
        <taxon>Bacteria</taxon>
        <taxon>Pseudomonadati</taxon>
        <taxon>Gemmatimonadota</taxon>
        <taxon>Gemmatimonadia</taxon>
        <taxon>Gemmatimonadales</taxon>
        <taxon>Gemmatimonadaceae</taxon>
        <taxon>Gemmatirosa</taxon>
    </lineage>
</organism>
<dbReference type="eggNOG" id="COG0220">
    <property type="taxonomic scope" value="Bacteria"/>
</dbReference>